<dbReference type="InterPro" id="IPR000653">
    <property type="entry name" value="DegT/StrS_aminotransferase"/>
</dbReference>
<dbReference type="SUPFAM" id="SSF53383">
    <property type="entry name" value="PLP-dependent transferases"/>
    <property type="match status" value="1"/>
</dbReference>
<dbReference type="InterPro" id="IPR015424">
    <property type="entry name" value="PyrdxlP-dep_Trfase"/>
</dbReference>
<comment type="caution">
    <text evidence="1">The sequence shown here is derived from an EMBL/GenBank/DDBJ whole genome shotgun (WGS) entry which is preliminary data.</text>
</comment>
<dbReference type="AlphaFoldDB" id="X0S5N8"/>
<dbReference type="Gene3D" id="3.40.640.10">
    <property type="entry name" value="Type I PLP-dependent aspartate aminotransferase-like (Major domain)"/>
    <property type="match status" value="1"/>
</dbReference>
<dbReference type="EMBL" id="BARS01003942">
    <property type="protein sequence ID" value="GAF70516.1"/>
    <property type="molecule type" value="Genomic_DNA"/>
</dbReference>
<dbReference type="InterPro" id="IPR015421">
    <property type="entry name" value="PyrdxlP-dep_Trfase_major"/>
</dbReference>
<evidence type="ECO:0000313" key="1">
    <source>
        <dbReference type="EMBL" id="GAF70516.1"/>
    </source>
</evidence>
<evidence type="ECO:0008006" key="2">
    <source>
        <dbReference type="Google" id="ProtNLM"/>
    </source>
</evidence>
<feature type="non-terminal residue" evidence="1">
    <location>
        <position position="48"/>
    </location>
</feature>
<gene>
    <name evidence="1" type="ORF">S01H1_07666</name>
</gene>
<name>X0S5N8_9ZZZZ</name>
<organism evidence="1">
    <name type="scientific">marine sediment metagenome</name>
    <dbReference type="NCBI Taxonomy" id="412755"/>
    <lineage>
        <taxon>unclassified sequences</taxon>
        <taxon>metagenomes</taxon>
        <taxon>ecological metagenomes</taxon>
    </lineage>
</organism>
<sequence length="48" mass="5434">MIQVFKPSITNREIEAVKKAMKSGWLGLGPKTAEFEKKFAEYIGVKYA</sequence>
<accession>X0S5N8</accession>
<dbReference type="Pfam" id="PF01041">
    <property type="entry name" value="DegT_DnrJ_EryC1"/>
    <property type="match status" value="1"/>
</dbReference>
<proteinExistence type="predicted"/>
<reference evidence="1" key="1">
    <citation type="journal article" date="2014" name="Front. Microbiol.">
        <title>High frequency of phylogenetically diverse reductive dehalogenase-homologous genes in deep subseafloor sedimentary metagenomes.</title>
        <authorList>
            <person name="Kawai M."/>
            <person name="Futagami T."/>
            <person name="Toyoda A."/>
            <person name="Takaki Y."/>
            <person name="Nishi S."/>
            <person name="Hori S."/>
            <person name="Arai W."/>
            <person name="Tsubouchi T."/>
            <person name="Morono Y."/>
            <person name="Uchiyama I."/>
            <person name="Ito T."/>
            <person name="Fujiyama A."/>
            <person name="Inagaki F."/>
            <person name="Takami H."/>
        </authorList>
    </citation>
    <scope>NUCLEOTIDE SEQUENCE</scope>
    <source>
        <strain evidence="1">Expedition CK06-06</strain>
    </source>
</reference>
<protein>
    <recommendedName>
        <fullName evidence="2">DegT/DnrJ/EryC1/StrS aminotransferase family protein</fullName>
    </recommendedName>
</protein>